<dbReference type="InterPro" id="IPR003599">
    <property type="entry name" value="Ig_sub"/>
</dbReference>
<name>A0A7J6C2C6_9TELE</name>
<reference evidence="2 3" key="1">
    <citation type="submission" date="2020-04" db="EMBL/GenBank/DDBJ databases">
        <title>Chromosome-level genome assembly of a cyprinid fish Onychostoma macrolepis by integration of Nanopore Sequencing, Bionano and Hi-C technology.</title>
        <authorList>
            <person name="Wang D."/>
        </authorList>
    </citation>
    <scope>NUCLEOTIDE SEQUENCE [LARGE SCALE GENOMIC DNA]</scope>
    <source>
        <strain evidence="2">SWU-2019</strain>
        <tissue evidence="2">Muscle</tissue>
    </source>
</reference>
<dbReference type="AlphaFoldDB" id="A0A7J6C2C6"/>
<feature type="domain" description="Immunoglobulin" evidence="1">
    <location>
        <begin position="146"/>
        <end position="225"/>
    </location>
</feature>
<gene>
    <name evidence="2" type="ORF">G5714_019099</name>
</gene>
<sequence>MRQRGSSDLLRVQTGESICLNCSMRNRYEVAEYHLRSGELDLLISAEKDRNRNSRTSGSVTGEKGGNITLTCEFEASEISDISLSSRSQDIPVRQEKNSSGRIFKKGDCDIVIKDLVFRDAGTYILRVYYHNDQPKNRTYHLHIHDEITVKKGKPLKLDVLLSNADKVETNSSGVWKEIWNRISRVQDDHLSDSDGNLTIKEFMKHDEGTYRVLDYEGKTLITVTIIGVRNSVDV</sequence>
<dbReference type="SUPFAM" id="SSF48726">
    <property type="entry name" value="Immunoglobulin"/>
    <property type="match status" value="1"/>
</dbReference>
<protein>
    <recommendedName>
        <fullName evidence="1">Immunoglobulin domain-containing protein</fullName>
    </recommendedName>
</protein>
<dbReference type="EMBL" id="JAAMOB010000019">
    <property type="protein sequence ID" value="KAF4100903.1"/>
    <property type="molecule type" value="Genomic_DNA"/>
</dbReference>
<proteinExistence type="predicted"/>
<dbReference type="SMART" id="SM00409">
    <property type="entry name" value="IG"/>
    <property type="match status" value="2"/>
</dbReference>
<comment type="caution">
    <text evidence="2">The sequence shown here is derived from an EMBL/GenBank/DDBJ whole genome shotgun (WGS) entry which is preliminary data.</text>
</comment>
<evidence type="ECO:0000313" key="3">
    <source>
        <dbReference type="Proteomes" id="UP000579812"/>
    </source>
</evidence>
<dbReference type="Pfam" id="PF07686">
    <property type="entry name" value="V-set"/>
    <property type="match status" value="1"/>
</dbReference>
<dbReference type="InterPro" id="IPR013106">
    <property type="entry name" value="Ig_V-set"/>
</dbReference>
<feature type="domain" description="Immunoglobulin" evidence="1">
    <location>
        <begin position="57"/>
        <end position="145"/>
    </location>
</feature>
<organism evidence="2 3">
    <name type="scientific">Onychostoma macrolepis</name>
    <dbReference type="NCBI Taxonomy" id="369639"/>
    <lineage>
        <taxon>Eukaryota</taxon>
        <taxon>Metazoa</taxon>
        <taxon>Chordata</taxon>
        <taxon>Craniata</taxon>
        <taxon>Vertebrata</taxon>
        <taxon>Euteleostomi</taxon>
        <taxon>Actinopterygii</taxon>
        <taxon>Neopterygii</taxon>
        <taxon>Teleostei</taxon>
        <taxon>Ostariophysi</taxon>
        <taxon>Cypriniformes</taxon>
        <taxon>Cyprinidae</taxon>
        <taxon>Acrossocheilinae</taxon>
        <taxon>Onychostoma</taxon>
    </lineage>
</organism>
<accession>A0A7J6C2C6</accession>
<evidence type="ECO:0000259" key="1">
    <source>
        <dbReference type="SMART" id="SM00409"/>
    </source>
</evidence>
<dbReference type="Proteomes" id="UP000579812">
    <property type="component" value="Unassembled WGS sequence"/>
</dbReference>
<dbReference type="InterPro" id="IPR013783">
    <property type="entry name" value="Ig-like_fold"/>
</dbReference>
<dbReference type="Gene3D" id="2.60.40.10">
    <property type="entry name" value="Immunoglobulins"/>
    <property type="match status" value="1"/>
</dbReference>
<keyword evidence="3" id="KW-1185">Reference proteome</keyword>
<dbReference type="InterPro" id="IPR036179">
    <property type="entry name" value="Ig-like_dom_sf"/>
</dbReference>
<evidence type="ECO:0000313" key="2">
    <source>
        <dbReference type="EMBL" id="KAF4100903.1"/>
    </source>
</evidence>